<reference evidence="2 3" key="1">
    <citation type="submission" date="2018-03" db="EMBL/GenBank/DDBJ databases">
        <title>Genome sequence of Clostridium luticellarii DSM 29923.</title>
        <authorList>
            <person name="Poehlein A."/>
            <person name="Daniel R."/>
        </authorList>
    </citation>
    <scope>NUCLEOTIDE SEQUENCE [LARGE SCALE GENOMIC DNA]</scope>
    <source>
        <strain evidence="2 3">DSM 29923</strain>
    </source>
</reference>
<keyword evidence="3" id="KW-1185">Reference proteome</keyword>
<dbReference type="GO" id="GO:1902201">
    <property type="term" value="P:negative regulation of bacterial-type flagellum-dependent cell motility"/>
    <property type="evidence" value="ECO:0007669"/>
    <property type="project" value="TreeGrafter"/>
</dbReference>
<feature type="domain" description="GGDEF" evidence="1">
    <location>
        <begin position="145"/>
        <end position="284"/>
    </location>
</feature>
<dbReference type="InterPro" id="IPR000160">
    <property type="entry name" value="GGDEF_dom"/>
</dbReference>
<dbReference type="CDD" id="cd01949">
    <property type="entry name" value="GGDEF"/>
    <property type="match status" value="1"/>
</dbReference>
<dbReference type="PROSITE" id="PS50887">
    <property type="entry name" value="GGDEF"/>
    <property type="match status" value="1"/>
</dbReference>
<dbReference type="Proteomes" id="UP000237798">
    <property type="component" value="Unassembled WGS sequence"/>
</dbReference>
<evidence type="ECO:0000313" key="3">
    <source>
        <dbReference type="Proteomes" id="UP000237798"/>
    </source>
</evidence>
<sequence>MIQNVLGIADKNFVKVNIFSGVNSIQHHFYENDIVCFVVYDSDELAGIITEKELIGAHPNRIIADVMSDKYVCLNGDTYIWELMEIFNTDRELEVVLIKEKNVIVGFITRIVLKIELGKHIDLLTGLYKNDYIFYYAYKFIMESKEVSIIFMDLDNFGFINKKYGHINGDKILKSIACIIKENIGLDEDIYLCRYAGDEFAMLTLKPLNENKILSERLIESIKSGSFPDEIPVSISIGMAEYRADNLHEERDVFELVNKLVNSASLASTKAKSMSSHLFVAESMDDICFNEK</sequence>
<dbReference type="GO" id="GO:0052621">
    <property type="term" value="F:diguanylate cyclase activity"/>
    <property type="evidence" value="ECO:0007669"/>
    <property type="project" value="UniProtKB-EC"/>
</dbReference>
<dbReference type="OrthoDB" id="12905at2"/>
<dbReference type="InterPro" id="IPR050469">
    <property type="entry name" value="Diguanylate_Cyclase"/>
</dbReference>
<keyword evidence="2" id="KW-0548">Nucleotidyltransferase</keyword>
<dbReference type="InterPro" id="IPR043128">
    <property type="entry name" value="Rev_trsase/Diguanyl_cyclase"/>
</dbReference>
<dbReference type="InterPro" id="IPR046342">
    <property type="entry name" value="CBS_dom_sf"/>
</dbReference>
<organism evidence="2 3">
    <name type="scientific">Clostridium luticellarii</name>
    <dbReference type="NCBI Taxonomy" id="1691940"/>
    <lineage>
        <taxon>Bacteria</taxon>
        <taxon>Bacillati</taxon>
        <taxon>Bacillota</taxon>
        <taxon>Clostridia</taxon>
        <taxon>Eubacteriales</taxon>
        <taxon>Clostridiaceae</taxon>
        <taxon>Clostridium</taxon>
    </lineage>
</organism>
<dbReference type="NCBIfam" id="TIGR00254">
    <property type="entry name" value="GGDEF"/>
    <property type="match status" value="1"/>
</dbReference>
<evidence type="ECO:0000313" key="2">
    <source>
        <dbReference type="EMBL" id="PRR85083.1"/>
    </source>
</evidence>
<dbReference type="PANTHER" id="PTHR45138:SF9">
    <property type="entry name" value="DIGUANYLATE CYCLASE DGCM-RELATED"/>
    <property type="match status" value="1"/>
</dbReference>
<dbReference type="PANTHER" id="PTHR45138">
    <property type="entry name" value="REGULATORY COMPONENTS OF SENSORY TRANSDUCTION SYSTEM"/>
    <property type="match status" value="1"/>
</dbReference>
<dbReference type="SUPFAM" id="SSF55073">
    <property type="entry name" value="Nucleotide cyclase"/>
    <property type="match status" value="1"/>
</dbReference>
<proteinExistence type="predicted"/>
<dbReference type="GO" id="GO:0005886">
    <property type="term" value="C:plasma membrane"/>
    <property type="evidence" value="ECO:0007669"/>
    <property type="project" value="TreeGrafter"/>
</dbReference>
<evidence type="ECO:0000259" key="1">
    <source>
        <dbReference type="PROSITE" id="PS50887"/>
    </source>
</evidence>
<dbReference type="Gene3D" id="3.30.70.270">
    <property type="match status" value="1"/>
</dbReference>
<dbReference type="InterPro" id="IPR029787">
    <property type="entry name" value="Nucleotide_cyclase"/>
</dbReference>
<dbReference type="GO" id="GO:0043709">
    <property type="term" value="P:cell adhesion involved in single-species biofilm formation"/>
    <property type="evidence" value="ECO:0007669"/>
    <property type="project" value="TreeGrafter"/>
</dbReference>
<name>A0A2T0BMJ7_9CLOT</name>
<gene>
    <name evidence="2" type="primary">ycdT</name>
    <name evidence="2" type="ORF">CLLU_19110</name>
</gene>
<dbReference type="RefSeq" id="WP_106009506.1">
    <property type="nucleotide sequence ID" value="NZ_JALCPJ010000018.1"/>
</dbReference>
<dbReference type="Gene3D" id="3.10.580.10">
    <property type="entry name" value="CBS-domain"/>
    <property type="match status" value="1"/>
</dbReference>
<accession>A0A2T0BMJ7</accession>
<dbReference type="SMART" id="SM00267">
    <property type="entry name" value="GGDEF"/>
    <property type="match status" value="1"/>
</dbReference>
<keyword evidence="2" id="KW-0808">Transferase</keyword>
<dbReference type="EMBL" id="PVXP01000024">
    <property type="protein sequence ID" value="PRR85083.1"/>
    <property type="molecule type" value="Genomic_DNA"/>
</dbReference>
<dbReference type="SUPFAM" id="SSF54631">
    <property type="entry name" value="CBS-domain pair"/>
    <property type="match status" value="1"/>
</dbReference>
<dbReference type="Pfam" id="PF00990">
    <property type="entry name" value="GGDEF"/>
    <property type="match status" value="1"/>
</dbReference>
<dbReference type="AlphaFoldDB" id="A0A2T0BMJ7"/>
<protein>
    <submittedName>
        <fullName evidence="2">Putative diguanylate cyclase YcdT</fullName>
        <ecNumber evidence="2">2.7.7.65</ecNumber>
    </submittedName>
</protein>
<dbReference type="EC" id="2.7.7.65" evidence="2"/>
<dbReference type="Pfam" id="PF00571">
    <property type="entry name" value="CBS"/>
    <property type="match status" value="2"/>
</dbReference>
<dbReference type="InterPro" id="IPR000644">
    <property type="entry name" value="CBS_dom"/>
</dbReference>
<comment type="caution">
    <text evidence="2">The sequence shown here is derived from an EMBL/GenBank/DDBJ whole genome shotgun (WGS) entry which is preliminary data.</text>
</comment>